<organism evidence="12">
    <name type="scientific">Phallusia mammillata</name>
    <dbReference type="NCBI Taxonomy" id="59560"/>
    <lineage>
        <taxon>Eukaryota</taxon>
        <taxon>Metazoa</taxon>
        <taxon>Chordata</taxon>
        <taxon>Tunicata</taxon>
        <taxon>Ascidiacea</taxon>
        <taxon>Phlebobranchia</taxon>
        <taxon>Ascidiidae</taxon>
        <taxon>Phallusia</taxon>
    </lineage>
</organism>
<dbReference type="GO" id="GO:0032580">
    <property type="term" value="C:Golgi cisterna membrane"/>
    <property type="evidence" value="ECO:0007669"/>
    <property type="project" value="TreeGrafter"/>
</dbReference>
<evidence type="ECO:0000256" key="7">
    <source>
        <dbReference type="ARBA" id="ARBA00035085"/>
    </source>
</evidence>
<evidence type="ECO:0000256" key="9">
    <source>
        <dbReference type="SAM" id="Phobius"/>
    </source>
</evidence>
<dbReference type="Pfam" id="PF12430">
    <property type="entry name" value="ABA_GPCR"/>
    <property type="match status" value="1"/>
</dbReference>
<keyword evidence="4 9" id="KW-1133">Transmembrane helix</keyword>
<feature type="transmembrane region" description="Helical" evidence="9">
    <location>
        <begin position="290"/>
        <end position="312"/>
    </location>
</feature>
<feature type="transmembrane region" description="Helical" evidence="9">
    <location>
        <begin position="77"/>
        <end position="99"/>
    </location>
</feature>
<evidence type="ECO:0000259" key="11">
    <source>
        <dbReference type="Pfam" id="PF12537"/>
    </source>
</evidence>
<proteinExistence type="evidence at transcript level"/>
<evidence type="ECO:0000256" key="6">
    <source>
        <dbReference type="ARBA" id="ARBA00024145"/>
    </source>
</evidence>
<gene>
    <name evidence="12" type="primary">Gpr89b</name>
</gene>
<dbReference type="InterPro" id="IPR015672">
    <property type="entry name" value="GPHR/GTG"/>
</dbReference>
<feature type="transmembrane region" description="Helical" evidence="9">
    <location>
        <begin position="146"/>
        <end position="167"/>
    </location>
</feature>
<dbReference type="InterPro" id="IPR025969">
    <property type="entry name" value="ABA_GPCR_dom"/>
</dbReference>
<keyword evidence="3 9" id="KW-0812">Transmembrane</keyword>
<name>A0A6F9DDC1_9ASCI</name>
<evidence type="ECO:0000256" key="8">
    <source>
        <dbReference type="ARBA" id="ARBA00044702"/>
    </source>
</evidence>
<protein>
    <submittedName>
        <fullName evidence="12">Golgi pH regulator-like</fullName>
    </submittedName>
</protein>
<dbReference type="InterPro" id="IPR022535">
    <property type="entry name" value="Golgi_pH-regulator_cons_dom"/>
</dbReference>
<dbReference type="GO" id="GO:0051452">
    <property type="term" value="P:intracellular pH reduction"/>
    <property type="evidence" value="ECO:0007669"/>
    <property type="project" value="TreeGrafter"/>
</dbReference>
<comment type="similarity">
    <text evidence="2">Belongs to the Golgi pH regulator (TC 1.A.38) family.</text>
</comment>
<reference evidence="12" key="1">
    <citation type="submission" date="2020-04" db="EMBL/GenBank/DDBJ databases">
        <authorList>
            <person name="Neveu A P."/>
        </authorList>
    </citation>
    <scope>NUCLEOTIDE SEQUENCE</scope>
    <source>
        <tissue evidence="12">Whole embryo</tissue>
    </source>
</reference>
<feature type="transmembrane region" description="Helical" evidence="9">
    <location>
        <begin position="42"/>
        <end position="65"/>
    </location>
</feature>
<feature type="transmembrane region" description="Helical" evidence="9">
    <location>
        <begin position="105"/>
        <end position="125"/>
    </location>
</feature>
<comment type="catalytic activity">
    <reaction evidence="8">
        <text>fluoride(in) = fluoride(out)</text>
        <dbReference type="Rhea" id="RHEA:76159"/>
        <dbReference type="ChEBI" id="CHEBI:17051"/>
    </reaction>
</comment>
<evidence type="ECO:0000256" key="4">
    <source>
        <dbReference type="ARBA" id="ARBA00022989"/>
    </source>
</evidence>
<feature type="transmembrane region" description="Helical" evidence="9">
    <location>
        <begin position="424"/>
        <end position="445"/>
    </location>
</feature>
<keyword evidence="5 9" id="KW-0472">Membrane</keyword>
<evidence type="ECO:0000256" key="1">
    <source>
        <dbReference type="ARBA" id="ARBA00004141"/>
    </source>
</evidence>
<accession>A0A6F9DDC1</accession>
<feature type="domain" description="Abscisic acid G-protein coupled receptor-like" evidence="10">
    <location>
        <begin position="279"/>
        <end position="448"/>
    </location>
</feature>
<dbReference type="PANTHER" id="PTHR15948">
    <property type="entry name" value="G-PROTEIN COUPLED RECEPTOR 89-RELATED"/>
    <property type="match status" value="1"/>
</dbReference>
<feature type="domain" description="Golgi pH regulator conserved" evidence="11">
    <location>
        <begin position="142"/>
        <end position="206"/>
    </location>
</feature>
<comment type="catalytic activity">
    <reaction evidence="7">
        <text>bromide(in) = bromide(out)</text>
        <dbReference type="Rhea" id="RHEA:75383"/>
        <dbReference type="ChEBI" id="CHEBI:15858"/>
    </reaction>
</comment>
<evidence type="ECO:0000313" key="12">
    <source>
        <dbReference type="EMBL" id="CAB3250756.1"/>
    </source>
</evidence>
<evidence type="ECO:0000256" key="3">
    <source>
        <dbReference type="ARBA" id="ARBA00022692"/>
    </source>
</evidence>
<dbReference type="Pfam" id="PF12537">
    <property type="entry name" value="GPHR_N"/>
    <property type="match status" value="1"/>
</dbReference>
<dbReference type="PANTHER" id="PTHR15948:SF0">
    <property type="entry name" value="GOLGI PH REGULATOR A-RELATED"/>
    <property type="match status" value="1"/>
</dbReference>
<evidence type="ECO:0000259" key="10">
    <source>
        <dbReference type="Pfam" id="PF12430"/>
    </source>
</evidence>
<feature type="transmembrane region" description="Helical" evidence="9">
    <location>
        <begin position="382"/>
        <end position="404"/>
    </location>
</feature>
<sequence length="467" mass="53877">MTFLFDSIVMFSTQILFFAFGWVFFLWQLFKDYECHHQTVQVIFAMTFSLSCTMFELIIFEIVGLLNASSRFFHWKFNLYSMLFVVVFLVPFCISYFVVSNIRFLQRYKIGAAAIVWGVFVYFFWKIGDPFPILSAQHGILSIEQVISRVGVIGVTVMALLSGFGAVNCPYTYSSYFLRHVTDADIHSMEKKLMQTNERIISMKKRIAVAKRTAAMQRGSEVPAGGSIWSRFRTATAPSPIPSENIPQLQQDVNIHEELSRQLFLETVDLHATKHRIEYSKTLKGRYFNFLGYFFSLYCMWKIFMCTINIVFNRVGKKDPVTKGIEILVHYLGFEFDVAFWAQHVSFILVGVMIVTSIRGLLITLTKFFYAISSSKSSNIIVMGLAQIMGMYFVSSVLLMRMNMPESYRTIITEVLGALQFQFYHRWFDVIFLVSALSSIGFLYLAHKQAPEKHAVKDLTLSHSFRD</sequence>
<dbReference type="EMBL" id="LR785575">
    <property type="protein sequence ID" value="CAB3250756.1"/>
    <property type="molecule type" value="mRNA"/>
</dbReference>
<dbReference type="GO" id="GO:0008308">
    <property type="term" value="F:voltage-gated monoatomic anion channel activity"/>
    <property type="evidence" value="ECO:0007669"/>
    <property type="project" value="TreeGrafter"/>
</dbReference>
<feature type="transmembrane region" description="Helical" evidence="9">
    <location>
        <begin position="348"/>
        <end position="370"/>
    </location>
</feature>
<comment type="catalytic activity">
    <reaction evidence="6">
        <text>iodide(out) = iodide(in)</text>
        <dbReference type="Rhea" id="RHEA:66324"/>
        <dbReference type="ChEBI" id="CHEBI:16382"/>
    </reaction>
</comment>
<dbReference type="AlphaFoldDB" id="A0A6F9DDC1"/>
<evidence type="ECO:0000256" key="5">
    <source>
        <dbReference type="ARBA" id="ARBA00023136"/>
    </source>
</evidence>
<feature type="transmembrane region" description="Helical" evidence="9">
    <location>
        <begin position="7"/>
        <end position="30"/>
    </location>
</feature>
<evidence type="ECO:0000256" key="2">
    <source>
        <dbReference type="ARBA" id="ARBA00009478"/>
    </source>
</evidence>
<comment type="subcellular location">
    <subcellularLocation>
        <location evidence="1">Membrane</location>
        <topology evidence="1">Multi-pass membrane protein</topology>
    </subcellularLocation>
</comment>